<dbReference type="AlphaFoldDB" id="A0A5N6QP85"/>
<reference evidence="3 4" key="1">
    <citation type="submission" date="2019-06" db="EMBL/GenBank/DDBJ databases">
        <title>A chromosomal-level reference genome of Carpinus fangiana (Coryloideae, Betulaceae).</title>
        <authorList>
            <person name="Yang X."/>
            <person name="Wang Z."/>
            <person name="Zhang L."/>
            <person name="Hao G."/>
            <person name="Liu J."/>
            <person name="Yang Y."/>
        </authorList>
    </citation>
    <scope>NUCLEOTIDE SEQUENCE [LARGE SCALE GENOMIC DNA]</scope>
    <source>
        <strain evidence="3">Cfa_2016G</strain>
        <tissue evidence="3">Leaf</tissue>
    </source>
</reference>
<dbReference type="EMBL" id="CM017322">
    <property type="protein sequence ID" value="KAE8008834.1"/>
    <property type="molecule type" value="Genomic_DNA"/>
</dbReference>
<evidence type="ECO:0000256" key="2">
    <source>
        <dbReference type="SAM" id="Phobius"/>
    </source>
</evidence>
<evidence type="ECO:0000313" key="3">
    <source>
        <dbReference type="EMBL" id="KAE8008834.1"/>
    </source>
</evidence>
<feature type="region of interest" description="Disordered" evidence="1">
    <location>
        <begin position="85"/>
        <end position="105"/>
    </location>
</feature>
<dbReference type="Proteomes" id="UP000327013">
    <property type="component" value="Chromosome 2"/>
</dbReference>
<feature type="compositionally biased region" description="Basic and acidic residues" evidence="1">
    <location>
        <begin position="87"/>
        <end position="105"/>
    </location>
</feature>
<gene>
    <name evidence="3" type="ORF">FH972_005307</name>
</gene>
<organism evidence="3 4">
    <name type="scientific">Carpinus fangiana</name>
    <dbReference type="NCBI Taxonomy" id="176857"/>
    <lineage>
        <taxon>Eukaryota</taxon>
        <taxon>Viridiplantae</taxon>
        <taxon>Streptophyta</taxon>
        <taxon>Embryophyta</taxon>
        <taxon>Tracheophyta</taxon>
        <taxon>Spermatophyta</taxon>
        <taxon>Magnoliopsida</taxon>
        <taxon>eudicotyledons</taxon>
        <taxon>Gunneridae</taxon>
        <taxon>Pentapetalae</taxon>
        <taxon>rosids</taxon>
        <taxon>fabids</taxon>
        <taxon>Fagales</taxon>
        <taxon>Betulaceae</taxon>
        <taxon>Carpinus</taxon>
    </lineage>
</organism>
<feature type="transmembrane region" description="Helical" evidence="2">
    <location>
        <begin position="60"/>
        <end position="83"/>
    </location>
</feature>
<evidence type="ECO:0000256" key="1">
    <source>
        <dbReference type="SAM" id="MobiDB-lite"/>
    </source>
</evidence>
<keyword evidence="2" id="KW-0812">Transmembrane</keyword>
<keyword evidence="2" id="KW-1133">Transmembrane helix</keyword>
<evidence type="ECO:0000313" key="4">
    <source>
        <dbReference type="Proteomes" id="UP000327013"/>
    </source>
</evidence>
<sequence>MKLMNHDALLVVVLERRQWPTRWSSVGGQEPGVAFAKGKGKCAGLSMDCLSVYGLSLIHLWIGVNLLFGVHLFFSVDCLLVPLSQPHESRPHHWSGKELKISSEL</sequence>
<name>A0A5N6QP85_9ROSI</name>
<proteinExistence type="predicted"/>
<keyword evidence="2" id="KW-0472">Membrane</keyword>
<protein>
    <submittedName>
        <fullName evidence="3">Uncharacterized protein</fullName>
    </submittedName>
</protein>
<accession>A0A5N6QP85</accession>
<keyword evidence="4" id="KW-1185">Reference proteome</keyword>